<keyword evidence="3" id="KW-0408">Iron</keyword>
<keyword evidence="2" id="KW-0479">Metal-binding</keyword>
<dbReference type="InterPro" id="IPR002780">
    <property type="entry name" value="Hyd_form_HypD"/>
</dbReference>
<evidence type="ECO:0000256" key="1">
    <source>
        <dbReference type="ARBA" id="ARBA00007888"/>
    </source>
</evidence>
<name>A0A5J4KZ79_9ZZZZ</name>
<dbReference type="GO" id="GO:0070025">
    <property type="term" value="F:carbon monoxide binding"/>
    <property type="evidence" value="ECO:0007669"/>
    <property type="project" value="TreeGrafter"/>
</dbReference>
<dbReference type="Gene3D" id="6.10.20.100">
    <property type="match status" value="1"/>
</dbReference>
<dbReference type="NCBIfam" id="TIGR00075">
    <property type="entry name" value="hypD"/>
    <property type="match status" value="1"/>
</dbReference>
<dbReference type="InterPro" id="IPR042244">
    <property type="entry name" value="HypD_2_sf"/>
</dbReference>
<comment type="similarity">
    <text evidence="1">Belongs to the HypD family.</text>
</comment>
<proteinExistence type="inferred from homology"/>
<evidence type="ECO:0000256" key="3">
    <source>
        <dbReference type="ARBA" id="ARBA00023004"/>
    </source>
</evidence>
<dbReference type="PANTHER" id="PTHR30149:SF0">
    <property type="entry name" value="HYDROGENASE MATURATION FACTOR HYPD"/>
    <property type="match status" value="1"/>
</dbReference>
<protein>
    <submittedName>
        <fullName evidence="4">Hydrogenase formation protein HypD</fullName>
    </submittedName>
</protein>
<gene>
    <name evidence="4" type="ORF">A45J_2318</name>
</gene>
<dbReference type="EMBL" id="BLAB01000001">
    <property type="protein sequence ID" value="GER94554.1"/>
    <property type="molecule type" value="Genomic_DNA"/>
</dbReference>
<dbReference type="InterPro" id="IPR042243">
    <property type="entry name" value="HypD_1"/>
</dbReference>
<sequence length="352" mass="38699">MELIKNIYNKIGRPINIMEVCGTHTVAIFKHGIRSLLPEGLKLLSGPGCPVCVTSIEDIDKVIAISMLDDVILCTFGDMMRVPGGKKSLSEAKAEGADIRIVYSPLDCLSIARVNINKKVVFFSAGFETTTPSVAGTLFEAERQKIDNFYIYSVNKLVPPAIEILLQSDEINIDGFILPGHVSTIIGIHPYKFIAEKYKRSGVITGFKAEDIITGIVMLLRQIAEGRAAVEIQYKSVVTEIGNQKAMDFINEFFETCDSYWRGIGMLPNSGLKLREKYRHRDAEAVFNIDLSDGVAEPKGCQCGLVLRGIKIPSECPLFGKACTPEKPVGACMVSTEGSCAAYYKYNLLSKH</sequence>
<accession>A0A5J4KZ79</accession>
<dbReference type="PANTHER" id="PTHR30149">
    <property type="entry name" value="HYDROGENASE PROTEIN ASSEMBLY PROTEIN HYPD"/>
    <property type="match status" value="1"/>
</dbReference>
<dbReference type="GO" id="GO:0051604">
    <property type="term" value="P:protein maturation"/>
    <property type="evidence" value="ECO:0007669"/>
    <property type="project" value="TreeGrafter"/>
</dbReference>
<dbReference type="GO" id="GO:0005506">
    <property type="term" value="F:iron ion binding"/>
    <property type="evidence" value="ECO:0007669"/>
    <property type="project" value="TreeGrafter"/>
</dbReference>
<dbReference type="GO" id="GO:0051539">
    <property type="term" value="F:4 iron, 4 sulfur cluster binding"/>
    <property type="evidence" value="ECO:0007669"/>
    <property type="project" value="TreeGrafter"/>
</dbReference>
<dbReference type="Gene3D" id="3.40.50.11740">
    <property type="entry name" value="HypD, alpha/beta domain 2"/>
    <property type="match status" value="2"/>
</dbReference>
<comment type="caution">
    <text evidence="4">The sequence shown here is derived from an EMBL/GenBank/DDBJ whole genome shotgun (WGS) entry which is preliminary data.</text>
</comment>
<dbReference type="PIRSF" id="PIRSF005622">
    <property type="entry name" value="Hydrgn_mat_hypD"/>
    <property type="match status" value="1"/>
</dbReference>
<evidence type="ECO:0000256" key="2">
    <source>
        <dbReference type="ARBA" id="ARBA00022723"/>
    </source>
</evidence>
<dbReference type="Pfam" id="PF01924">
    <property type="entry name" value="HypD"/>
    <property type="match status" value="1"/>
</dbReference>
<organism evidence="4">
    <name type="scientific">hot springs metagenome</name>
    <dbReference type="NCBI Taxonomy" id="433727"/>
    <lineage>
        <taxon>unclassified sequences</taxon>
        <taxon>metagenomes</taxon>
        <taxon>ecological metagenomes</taxon>
    </lineage>
</organism>
<dbReference type="AlphaFoldDB" id="A0A5J4KZ79"/>
<evidence type="ECO:0000313" key="4">
    <source>
        <dbReference type="EMBL" id="GER94554.1"/>
    </source>
</evidence>
<reference evidence="4" key="1">
    <citation type="submission" date="2019-10" db="EMBL/GenBank/DDBJ databases">
        <title>Metagenomic sequencing of thiosulfate-disproportionating enrichment culture.</title>
        <authorList>
            <person name="Umezawa K."/>
            <person name="Kojima H."/>
            <person name="Fukui M."/>
        </authorList>
    </citation>
    <scope>NUCLEOTIDE SEQUENCE</scope>
    <source>
        <strain evidence="4">45J</strain>
    </source>
</reference>